<dbReference type="InterPro" id="IPR009056">
    <property type="entry name" value="Cyt_c-like_dom"/>
</dbReference>
<dbReference type="PROSITE" id="PS51007">
    <property type="entry name" value="CYTC"/>
    <property type="match status" value="1"/>
</dbReference>
<dbReference type="SUPFAM" id="SSF46626">
    <property type="entry name" value="Cytochrome c"/>
    <property type="match status" value="1"/>
</dbReference>
<protein>
    <submittedName>
        <fullName evidence="7">Cytochrome C</fullName>
    </submittedName>
</protein>
<dbReference type="EMBL" id="MNAO01000004">
    <property type="protein sequence ID" value="OHV18220.1"/>
    <property type="molecule type" value="Genomic_DNA"/>
</dbReference>
<reference evidence="7 8" key="1">
    <citation type="submission" date="2016-10" db="EMBL/GenBank/DDBJ databases">
        <title>Draft genome sequence of Methylobacterium extorquens CP3, a seed endophyte of Crotalaria pumila with plant growth-promoting and metal tolerance properties.</title>
        <authorList>
            <person name="Sanchez-Lopez A.S."/>
            <person name="Van Hamme J.D."/>
            <person name="Thijs S."/>
            <person name="Mcammond B.M."/>
            <person name="Stevens V."/>
            <person name="Gonzalez-Chavez M.D.C."/>
            <person name="Vangronsveld J."/>
        </authorList>
    </citation>
    <scope>NUCLEOTIDE SEQUENCE [LARGE SCALE GENOMIC DNA]</scope>
    <source>
        <strain evidence="7 8">CP3</strain>
    </source>
</reference>
<dbReference type="AlphaFoldDB" id="A0A1S1P970"/>
<dbReference type="InterPro" id="IPR036909">
    <property type="entry name" value="Cyt_c-like_dom_sf"/>
</dbReference>
<comment type="caution">
    <text evidence="7">The sequence shown here is derived from an EMBL/GenBank/DDBJ whole genome shotgun (WGS) entry which is preliminary data.</text>
</comment>
<evidence type="ECO:0000256" key="2">
    <source>
        <dbReference type="ARBA" id="ARBA00022723"/>
    </source>
</evidence>
<dbReference type="Pfam" id="PF13442">
    <property type="entry name" value="Cytochrome_CBB3"/>
    <property type="match status" value="1"/>
</dbReference>
<feature type="chain" id="PRO_5010276623" evidence="5">
    <location>
        <begin position="35"/>
        <end position="120"/>
    </location>
</feature>
<accession>A0A1S1P970</accession>
<evidence type="ECO:0000256" key="4">
    <source>
        <dbReference type="PROSITE-ProRule" id="PRU00433"/>
    </source>
</evidence>
<dbReference type="Proteomes" id="UP000180215">
    <property type="component" value="Unassembled WGS sequence"/>
</dbReference>
<evidence type="ECO:0000256" key="5">
    <source>
        <dbReference type="SAM" id="SignalP"/>
    </source>
</evidence>
<feature type="domain" description="Cytochrome c" evidence="6">
    <location>
        <begin position="37"/>
        <end position="116"/>
    </location>
</feature>
<feature type="signal peptide" evidence="5">
    <location>
        <begin position="1"/>
        <end position="34"/>
    </location>
</feature>
<proteinExistence type="predicted"/>
<keyword evidence="1 4" id="KW-0349">Heme</keyword>
<dbReference type="GO" id="GO:0020037">
    <property type="term" value="F:heme binding"/>
    <property type="evidence" value="ECO:0007669"/>
    <property type="project" value="InterPro"/>
</dbReference>
<keyword evidence="5" id="KW-0732">Signal</keyword>
<name>A0A1S1P970_METEX</name>
<dbReference type="GO" id="GO:0009055">
    <property type="term" value="F:electron transfer activity"/>
    <property type="evidence" value="ECO:0007669"/>
    <property type="project" value="InterPro"/>
</dbReference>
<keyword evidence="2 4" id="KW-0479">Metal-binding</keyword>
<keyword evidence="3 4" id="KW-0408">Iron</keyword>
<gene>
    <name evidence="7" type="ORF">BK022_00965</name>
</gene>
<evidence type="ECO:0000313" key="7">
    <source>
        <dbReference type="EMBL" id="OHV18220.1"/>
    </source>
</evidence>
<evidence type="ECO:0000259" key="6">
    <source>
        <dbReference type="PROSITE" id="PS51007"/>
    </source>
</evidence>
<evidence type="ECO:0000313" key="8">
    <source>
        <dbReference type="Proteomes" id="UP000180215"/>
    </source>
</evidence>
<evidence type="ECO:0000256" key="3">
    <source>
        <dbReference type="ARBA" id="ARBA00023004"/>
    </source>
</evidence>
<dbReference type="GO" id="GO:0046872">
    <property type="term" value="F:metal ion binding"/>
    <property type="evidence" value="ECO:0007669"/>
    <property type="project" value="UniProtKB-KW"/>
</dbReference>
<evidence type="ECO:0000256" key="1">
    <source>
        <dbReference type="ARBA" id="ARBA00022617"/>
    </source>
</evidence>
<sequence>MSGGADGPLRETAMSVRRPLAAVLLAFLATPAVADPAQLELGKRVFTELAEPRCGACHTLADAGTKGELGPVLDTLKPSASRVATAVSNGIGVMPAFEDLSEEQVKAVALYVQTVTGGKE</sequence>
<dbReference type="Gene3D" id="1.10.760.10">
    <property type="entry name" value="Cytochrome c-like domain"/>
    <property type="match status" value="1"/>
</dbReference>
<organism evidence="7 8">
    <name type="scientific">Methylorubrum extorquens</name>
    <name type="common">Methylobacterium dichloromethanicum</name>
    <name type="synonym">Methylobacterium extorquens</name>
    <dbReference type="NCBI Taxonomy" id="408"/>
    <lineage>
        <taxon>Bacteria</taxon>
        <taxon>Pseudomonadati</taxon>
        <taxon>Pseudomonadota</taxon>
        <taxon>Alphaproteobacteria</taxon>
        <taxon>Hyphomicrobiales</taxon>
        <taxon>Methylobacteriaceae</taxon>
        <taxon>Methylorubrum</taxon>
    </lineage>
</organism>